<dbReference type="PROSITE" id="PS50835">
    <property type="entry name" value="IG_LIKE"/>
    <property type="match status" value="3"/>
</dbReference>
<evidence type="ECO:0000256" key="1">
    <source>
        <dbReference type="ARBA" id="ARBA00022729"/>
    </source>
</evidence>
<dbReference type="SUPFAM" id="SSF48726">
    <property type="entry name" value="Immunoglobulin"/>
    <property type="match status" value="3"/>
</dbReference>
<evidence type="ECO:0000313" key="6">
    <source>
        <dbReference type="EMBL" id="KAK5622210.1"/>
    </source>
</evidence>
<protein>
    <recommendedName>
        <fullName evidence="5">Ig-like domain-containing protein</fullName>
    </recommendedName>
</protein>
<feature type="transmembrane region" description="Helical" evidence="3">
    <location>
        <begin position="296"/>
        <end position="318"/>
    </location>
</feature>
<dbReference type="EMBL" id="JAHHUM010000167">
    <property type="protein sequence ID" value="KAK5622210.1"/>
    <property type="molecule type" value="Genomic_DNA"/>
</dbReference>
<dbReference type="InterPro" id="IPR050488">
    <property type="entry name" value="Ig_Fc_receptor"/>
</dbReference>
<keyword evidence="7" id="KW-1185">Reference proteome</keyword>
<dbReference type="GO" id="GO:0006955">
    <property type="term" value="P:immune response"/>
    <property type="evidence" value="ECO:0007669"/>
    <property type="project" value="TreeGrafter"/>
</dbReference>
<dbReference type="Gene3D" id="2.60.40.10">
    <property type="entry name" value="Immunoglobulins"/>
    <property type="match status" value="3"/>
</dbReference>
<feature type="domain" description="Ig-like" evidence="5">
    <location>
        <begin position="139"/>
        <end position="165"/>
    </location>
</feature>
<reference evidence="6 7" key="1">
    <citation type="submission" date="2021-06" db="EMBL/GenBank/DDBJ databases">
        <authorList>
            <person name="Palmer J.M."/>
        </authorList>
    </citation>
    <scope>NUCLEOTIDE SEQUENCE [LARGE SCALE GENOMIC DNA]</scope>
    <source>
        <strain evidence="6 7">MEX-2019</strain>
        <tissue evidence="6">Muscle</tissue>
    </source>
</reference>
<dbReference type="GO" id="GO:0004888">
    <property type="term" value="F:transmembrane signaling receptor activity"/>
    <property type="evidence" value="ECO:0007669"/>
    <property type="project" value="TreeGrafter"/>
</dbReference>
<feature type="signal peptide" evidence="4">
    <location>
        <begin position="1"/>
        <end position="20"/>
    </location>
</feature>
<evidence type="ECO:0000313" key="7">
    <source>
        <dbReference type="Proteomes" id="UP001311232"/>
    </source>
</evidence>
<accession>A0AAV9SMS9</accession>
<evidence type="ECO:0000259" key="5">
    <source>
        <dbReference type="PROSITE" id="PS50835"/>
    </source>
</evidence>
<feature type="chain" id="PRO_5043485692" description="Ig-like domain-containing protein" evidence="4">
    <location>
        <begin position="21"/>
        <end position="416"/>
    </location>
</feature>
<dbReference type="PANTHER" id="PTHR11481:SF64">
    <property type="entry name" value="FC RECEPTOR-LIKE PROTEIN 4"/>
    <property type="match status" value="1"/>
</dbReference>
<dbReference type="InterPro" id="IPR036179">
    <property type="entry name" value="Ig-like_dom_sf"/>
</dbReference>
<dbReference type="InterPro" id="IPR013783">
    <property type="entry name" value="Ig-like_fold"/>
</dbReference>
<dbReference type="PANTHER" id="PTHR11481">
    <property type="entry name" value="IMMUNOGLOBULIN FC RECEPTOR"/>
    <property type="match status" value="1"/>
</dbReference>
<gene>
    <name evidence="6" type="ORF">CRENBAI_007959</name>
</gene>
<name>A0AAV9SMS9_9TELE</name>
<organism evidence="6 7">
    <name type="scientific">Crenichthys baileyi</name>
    <name type="common">White River springfish</name>
    <dbReference type="NCBI Taxonomy" id="28760"/>
    <lineage>
        <taxon>Eukaryota</taxon>
        <taxon>Metazoa</taxon>
        <taxon>Chordata</taxon>
        <taxon>Craniata</taxon>
        <taxon>Vertebrata</taxon>
        <taxon>Euteleostomi</taxon>
        <taxon>Actinopterygii</taxon>
        <taxon>Neopterygii</taxon>
        <taxon>Teleostei</taxon>
        <taxon>Neoteleostei</taxon>
        <taxon>Acanthomorphata</taxon>
        <taxon>Ovalentaria</taxon>
        <taxon>Atherinomorphae</taxon>
        <taxon>Cyprinodontiformes</taxon>
        <taxon>Goodeidae</taxon>
        <taxon>Crenichthys</taxon>
    </lineage>
</organism>
<evidence type="ECO:0000256" key="2">
    <source>
        <dbReference type="ARBA" id="ARBA00023157"/>
    </source>
</evidence>
<feature type="domain" description="Ig-like" evidence="5">
    <location>
        <begin position="206"/>
        <end position="287"/>
    </location>
</feature>
<evidence type="ECO:0000256" key="4">
    <source>
        <dbReference type="SAM" id="SignalP"/>
    </source>
</evidence>
<comment type="caution">
    <text evidence="6">The sequence shown here is derived from an EMBL/GenBank/DDBJ whole genome shotgun (WGS) entry which is preliminary data.</text>
</comment>
<dbReference type="AlphaFoldDB" id="A0AAV9SMS9"/>
<keyword evidence="1 4" id="KW-0732">Signal</keyword>
<dbReference type="Pfam" id="PF13895">
    <property type="entry name" value="Ig_2"/>
    <property type="match status" value="1"/>
</dbReference>
<dbReference type="SMART" id="SM00409">
    <property type="entry name" value="IG"/>
    <property type="match status" value="2"/>
</dbReference>
<dbReference type="Proteomes" id="UP001311232">
    <property type="component" value="Unassembled WGS sequence"/>
</dbReference>
<feature type="domain" description="Ig-like" evidence="5">
    <location>
        <begin position="33"/>
        <end position="98"/>
    </location>
</feature>
<evidence type="ECO:0000256" key="3">
    <source>
        <dbReference type="SAM" id="Phobius"/>
    </source>
</evidence>
<keyword evidence="3" id="KW-1133">Transmembrane helix</keyword>
<sequence length="416" mass="46389">MRNRSLSVLGLLSAVYPCLFLQLHTCLPATDRPRATITAGSTTIPVGGSVTLSCSVETSAGWKYRWLRRTSDTSEVEVRIDNEENRVISVTQGGIYRCVGVRGNSDFYTEISNEETIEIKFSNKVFVTQQPKRPQIFCGETITLTCEVQGGETTEWRYEWRRSGSFIYRTNIKDSPSEFLSPAVETTCVSVDAEMTGILQHSGVKPSHCQYQVFSGGTITLTCEVQGGETTEWTYEWRRSGTAVNQTHSKDWTFRVSESSSGDYMCQCRRRDDWYSSTQWSEAVTLSVSVTESVPVLLIVGPVIGVILFILLLLLCCYRQSKGLFCFRRTLSESSSRSSTNHGVNKAESHGYSSPLQDVTATYAEINHQTKAKRKRKGKDMNLSSSGQQCCHLNVLSEVKMGVTGRCVLVAADHQD</sequence>
<dbReference type="InterPro" id="IPR007110">
    <property type="entry name" value="Ig-like_dom"/>
</dbReference>
<proteinExistence type="predicted"/>
<keyword evidence="2" id="KW-1015">Disulfide bond</keyword>
<keyword evidence="3" id="KW-0812">Transmembrane</keyword>
<dbReference type="GO" id="GO:0007166">
    <property type="term" value="P:cell surface receptor signaling pathway"/>
    <property type="evidence" value="ECO:0007669"/>
    <property type="project" value="TreeGrafter"/>
</dbReference>
<dbReference type="GO" id="GO:0009897">
    <property type="term" value="C:external side of plasma membrane"/>
    <property type="evidence" value="ECO:0007669"/>
    <property type="project" value="TreeGrafter"/>
</dbReference>
<dbReference type="InterPro" id="IPR003599">
    <property type="entry name" value="Ig_sub"/>
</dbReference>
<keyword evidence="3" id="KW-0472">Membrane</keyword>